<dbReference type="PRINTS" id="PR00313">
    <property type="entry name" value="CABNDNGRPT"/>
</dbReference>
<dbReference type="InterPro" id="IPR001343">
    <property type="entry name" value="Hemolysn_Ca-bd"/>
</dbReference>
<dbReference type="OrthoDB" id="9773411at2"/>
<dbReference type="Pfam" id="PF00353">
    <property type="entry name" value="HemolysinCabind"/>
    <property type="match status" value="4"/>
</dbReference>
<name>D1B1Q3_SULD5</name>
<evidence type="ECO:0000313" key="3">
    <source>
        <dbReference type="Proteomes" id="UP000002222"/>
    </source>
</evidence>
<protein>
    <recommendedName>
        <fullName evidence="4">Hemolysin-type calcium-binding region</fullName>
    </recommendedName>
</protein>
<organism evidence="2 3">
    <name type="scientific">Sulfurospirillum deleyianum (strain ATCC 51133 / DSM 6946 / 5175)</name>
    <dbReference type="NCBI Taxonomy" id="525898"/>
    <lineage>
        <taxon>Bacteria</taxon>
        <taxon>Pseudomonadati</taxon>
        <taxon>Campylobacterota</taxon>
        <taxon>Epsilonproteobacteria</taxon>
        <taxon>Campylobacterales</taxon>
        <taxon>Sulfurospirillaceae</taxon>
        <taxon>Sulfurospirillum</taxon>
    </lineage>
</organism>
<dbReference type="STRING" id="525898.Sdel_0994"/>
<reference evidence="2 3" key="2">
    <citation type="journal article" date="2010" name="Stand. Genomic Sci.">
        <title>Complete genome sequence of Sulfurospirillum deleyianum type strain (5175).</title>
        <authorList>
            <person name="Sikorski J."/>
            <person name="Lapidus A."/>
            <person name="Copeland A."/>
            <person name="Glavina Del Rio T."/>
            <person name="Nolan M."/>
            <person name="Lucas S."/>
            <person name="Chen F."/>
            <person name="Tice H."/>
            <person name="Cheng J.F."/>
            <person name="Saunders E."/>
            <person name="Bruce D."/>
            <person name="Goodwin L."/>
            <person name="Pitluck S."/>
            <person name="Ovchinnikova G."/>
            <person name="Pati A."/>
            <person name="Ivanova N."/>
            <person name="Mavromatis K."/>
            <person name="Chen A."/>
            <person name="Palaniappan K."/>
            <person name="Chain P."/>
            <person name="Land M."/>
            <person name="Hauser L."/>
            <person name="Chang Y.J."/>
            <person name="Jeffries C.D."/>
            <person name="Brettin T."/>
            <person name="Detter J.C."/>
            <person name="Han C."/>
            <person name="Rohde M."/>
            <person name="Lang E."/>
            <person name="Spring S."/>
            <person name="Goker M."/>
            <person name="Bristow J."/>
            <person name="Eisen J.A."/>
            <person name="Markowitz V."/>
            <person name="Hugenholtz P."/>
            <person name="Kyrpides N.C."/>
            <person name="Klenk H.P."/>
        </authorList>
    </citation>
    <scope>NUCLEOTIDE SEQUENCE [LARGE SCALE GENOMIC DNA]</scope>
    <source>
        <strain evidence="3">ATCC 51133 / DSM 6946 / 5175</strain>
    </source>
</reference>
<feature type="compositionally biased region" description="Polar residues" evidence="1">
    <location>
        <begin position="405"/>
        <end position="416"/>
    </location>
</feature>
<feature type="region of interest" description="Disordered" evidence="1">
    <location>
        <begin position="222"/>
        <end position="283"/>
    </location>
</feature>
<keyword evidence="3" id="KW-1185">Reference proteome</keyword>
<dbReference type="GO" id="GO:0005509">
    <property type="term" value="F:calcium ion binding"/>
    <property type="evidence" value="ECO:0007669"/>
    <property type="project" value="InterPro"/>
</dbReference>
<feature type="compositionally biased region" description="Low complexity" evidence="1">
    <location>
        <begin position="240"/>
        <end position="255"/>
    </location>
</feature>
<dbReference type="SUPFAM" id="SSF51120">
    <property type="entry name" value="beta-Roll"/>
    <property type="match status" value="1"/>
</dbReference>
<dbReference type="Gene3D" id="2.150.10.10">
    <property type="entry name" value="Serralysin-like metalloprotease, C-terminal"/>
    <property type="match status" value="2"/>
</dbReference>
<dbReference type="KEGG" id="sdl:Sdel_0994"/>
<reference evidence="3" key="1">
    <citation type="submission" date="2009-11" db="EMBL/GenBank/DDBJ databases">
        <title>The complete genome of Sulfurospirillum deleyianum DSM 6946.</title>
        <authorList>
            <consortium name="US DOE Joint Genome Institute (JGI-PGF)"/>
            <person name="Lucas S."/>
            <person name="Copeland A."/>
            <person name="Lapidus A."/>
            <person name="Glavina del Rio T."/>
            <person name="Dalin E."/>
            <person name="Tice H."/>
            <person name="Bruce D."/>
            <person name="Goodwin L."/>
            <person name="Pitluck S."/>
            <person name="Kyrpides N."/>
            <person name="Mavromatis K."/>
            <person name="Ivanova N."/>
            <person name="Ovchinnikova G."/>
            <person name="Munk A.C."/>
            <person name="Lu M."/>
            <person name="Brettin T."/>
            <person name="Detter J.C."/>
            <person name="Han C."/>
            <person name="Tapia R."/>
            <person name="Larimer F."/>
            <person name="Land M."/>
            <person name="Hauser L."/>
            <person name="Markowitz V."/>
            <person name="Cheng J.F."/>
            <person name="Hugenholtz P."/>
            <person name="Woyke T."/>
            <person name="Wu D."/>
            <person name="Aumann P."/>
            <person name="Schneider S."/>
            <person name="Lang E."/>
            <person name="Spring S."/>
            <person name="Klenk H.P."/>
            <person name="Eisen J.A."/>
        </authorList>
    </citation>
    <scope>NUCLEOTIDE SEQUENCE [LARGE SCALE GENOMIC DNA]</scope>
    <source>
        <strain evidence="3">ATCC 51133 / DSM 6946 / 5175</strain>
    </source>
</reference>
<dbReference type="EMBL" id="CP001816">
    <property type="protein sequence ID" value="ACZ12023.1"/>
    <property type="molecule type" value="Genomic_DNA"/>
</dbReference>
<evidence type="ECO:0000256" key="1">
    <source>
        <dbReference type="SAM" id="MobiDB-lite"/>
    </source>
</evidence>
<dbReference type="Proteomes" id="UP000002222">
    <property type="component" value="Chromosome"/>
</dbReference>
<dbReference type="InterPro" id="IPR018511">
    <property type="entry name" value="Hemolysin-typ_Ca-bd_CS"/>
</dbReference>
<dbReference type="PANTHER" id="PTHR39431:SF1">
    <property type="entry name" value="FRPA_C-RELATED PROTEIN"/>
    <property type="match status" value="1"/>
</dbReference>
<sequence length="585" mass="61869">MPTLTLKIASSGTVYDVYGNSVTGHMWFSIDMDGPDGPAQAVSRGFAPALNWEGWPIAPGSIHKDDDQKYNSTYYTGQIVITEDQYKKLEAFADDPAGSGFSMFYLGNSNSCIDFTWKALNVIGMNPSDFEGQLWPTSNAADADKSLYNYLFGNTSGWSSSDASQGNYDAIYGSNNDDILRGDSKTDAIYGGGGKDDIYGGSLAEKLYGGEGDDFIDGSGGNDTIEGAEGKDTLDGGDGTDTLLGGTGDDNLFGDAGDDTLNGGEDNDTLNGGSGLDTLLGESGNDTLIGGGGADTLNGGTGSDTLLGGDDYDTYIAGNGDTINDSDGSGRVTFEGGILNGGKWNKDTQTYEGNGGNYNLNDGTLTFTSGAGSVTIENYSKSDESLGIKLEDKDDDEDDPILPPSDTQGHNENFSSPLVLDLNGNGTTSTFIAQTNTYFDMDGDGFKERISWTESSDGLLTLDLNNDGKVTNGGELFGNNTKLANGVNAKDGFEALSQYDLNKDNIIDNKDSIYAHLKVWSDTNSDGISTTDELKTLQELNISKINLTTTKTIFTCKTFSIQKALHVETKINTKGGKNEAKNKVA</sequence>
<evidence type="ECO:0000313" key="2">
    <source>
        <dbReference type="EMBL" id="ACZ12023.1"/>
    </source>
</evidence>
<dbReference type="eggNOG" id="COG2931">
    <property type="taxonomic scope" value="Bacteria"/>
</dbReference>
<dbReference type="AlphaFoldDB" id="D1B1Q3"/>
<dbReference type="HOGENOM" id="CLU_468441_0_0_7"/>
<gene>
    <name evidence="2" type="ordered locus">Sdel_0994</name>
</gene>
<dbReference type="PROSITE" id="PS00330">
    <property type="entry name" value="HEMOLYSIN_CALCIUM"/>
    <property type="match status" value="6"/>
</dbReference>
<accession>D1B1Q3</accession>
<dbReference type="RefSeq" id="WP_012856783.1">
    <property type="nucleotide sequence ID" value="NC_013512.1"/>
</dbReference>
<proteinExistence type="predicted"/>
<feature type="region of interest" description="Disordered" evidence="1">
    <location>
        <begin position="390"/>
        <end position="417"/>
    </location>
</feature>
<evidence type="ECO:0008006" key="4">
    <source>
        <dbReference type="Google" id="ProtNLM"/>
    </source>
</evidence>
<dbReference type="InterPro" id="IPR011049">
    <property type="entry name" value="Serralysin-like_metalloprot_C"/>
</dbReference>
<dbReference type="PANTHER" id="PTHR39431">
    <property type="entry name" value="FRPA/C-RELATED PROTEIN"/>
    <property type="match status" value="1"/>
</dbReference>